<evidence type="ECO:0000259" key="1">
    <source>
        <dbReference type="Pfam" id="PF07734"/>
    </source>
</evidence>
<dbReference type="InterPro" id="IPR006527">
    <property type="entry name" value="F-box-assoc_dom_typ1"/>
</dbReference>
<comment type="caution">
    <text evidence="2">The sequence shown here is derived from an EMBL/GenBank/DDBJ whole genome shotgun (WGS) entry which is preliminary data.</text>
</comment>
<organism evidence="2 3">
    <name type="scientific">Stylosanthes scabra</name>
    <dbReference type="NCBI Taxonomy" id="79078"/>
    <lineage>
        <taxon>Eukaryota</taxon>
        <taxon>Viridiplantae</taxon>
        <taxon>Streptophyta</taxon>
        <taxon>Embryophyta</taxon>
        <taxon>Tracheophyta</taxon>
        <taxon>Spermatophyta</taxon>
        <taxon>Magnoliopsida</taxon>
        <taxon>eudicotyledons</taxon>
        <taxon>Gunneridae</taxon>
        <taxon>Pentapetalae</taxon>
        <taxon>rosids</taxon>
        <taxon>fabids</taxon>
        <taxon>Fabales</taxon>
        <taxon>Fabaceae</taxon>
        <taxon>Papilionoideae</taxon>
        <taxon>50 kb inversion clade</taxon>
        <taxon>dalbergioids sensu lato</taxon>
        <taxon>Dalbergieae</taxon>
        <taxon>Pterocarpus clade</taxon>
        <taxon>Stylosanthes</taxon>
    </lineage>
</organism>
<dbReference type="InterPro" id="IPR050796">
    <property type="entry name" value="SCF_F-box_component"/>
</dbReference>
<dbReference type="Proteomes" id="UP001341840">
    <property type="component" value="Unassembled WGS sequence"/>
</dbReference>
<protein>
    <recommendedName>
        <fullName evidence="1">F-box associated beta-propeller type 1 domain-containing protein</fullName>
    </recommendedName>
</protein>
<dbReference type="Pfam" id="PF07734">
    <property type="entry name" value="FBA_1"/>
    <property type="match status" value="1"/>
</dbReference>
<evidence type="ECO:0000313" key="2">
    <source>
        <dbReference type="EMBL" id="MED6193408.1"/>
    </source>
</evidence>
<gene>
    <name evidence="2" type="ORF">PIB30_019142</name>
</gene>
<dbReference type="EMBL" id="JASCZI010211507">
    <property type="protein sequence ID" value="MED6193408.1"/>
    <property type="molecule type" value="Genomic_DNA"/>
</dbReference>
<proteinExistence type="predicted"/>
<feature type="domain" description="F-box associated beta-propeller type 1" evidence="1">
    <location>
        <begin position="106"/>
        <end position="323"/>
    </location>
</feature>
<dbReference type="PANTHER" id="PTHR31672">
    <property type="entry name" value="BNACNNG10540D PROTEIN"/>
    <property type="match status" value="1"/>
</dbReference>
<keyword evidence="3" id="KW-1185">Reference proteome</keyword>
<dbReference type="PANTHER" id="PTHR31672:SF13">
    <property type="entry name" value="F-BOX PROTEIN CPR30-LIKE"/>
    <property type="match status" value="1"/>
</dbReference>
<dbReference type="SUPFAM" id="SSF50965">
    <property type="entry name" value="Galactose oxidase, central domain"/>
    <property type="match status" value="1"/>
</dbReference>
<sequence>MLSVFADTAIPTLPDDIITFIIIRSNSATFARCRSLSPTWNSILCDENNVWHHIDTIYGNCLLLQLSHPLFCARTGLIDIFRFKDGKQLCIASPFQWEWFSIIGSSNGYIFARYSTDRRNNQIIMWNPITHDNRFIQDPGSFNYHRNCCMAGLAIYAVATIPLSNDFKIALLHRDSNFDDEYKLQVFDSRSDTWTFSDPPPNASNLILQHSLVINQRVFWINLSRDYPKKPESILSYSTIDGSWSVSIIPPESQISHSPRLVAHEQNIYYIGMHRSSRHRALHIWNLTLSDNGNFQWGNRGNLNCNDLWTVPIVLTEDYFIGFSRQLVDLRQQTSSTDLVRVYPSLSCGKQHRSSQMKYQNSTVDKSEDSSIEIDFNQPISLAGSRISISAREPPTKVMKPTLEMVLNAKEDNIDKISTPHEYINITIFIKEGDPILNDTFSFWPNERSSPN</sequence>
<dbReference type="InterPro" id="IPR011043">
    <property type="entry name" value="Gal_Oxase/kelch_b-propeller"/>
</dbReference>
<accession>A0ABU6X8X2</accession>
<reference evidence="2 3" key="1">
    <citation type="journal article" date="2023" name="Plants (Basel)">
        <title>Bridging the Gap: Combining Genomics and Transcriptomics Approaches to Understand Stylosanthes scabra, an Orphan Legume from the Brazilian Caatinga.</title>
        <authorList>
            <person name="Ferreira-Neto J.R.C."/>
            <person name="da Silva M.D."/>
            <person name="Binneck E."/>
            <person name="de Melo N.F."/>
            <person name="da Silva R.H."/>
            <person name="de Melo A.L.T.M."/>
            <person name="Pandolfi V."/>
            <person name="Bustamante F.O."/>
            <person name="Brasileiro-Vidal A.C."/>
            <person name="Benko-Iseppon A.M."/>
        </authorList>
    </citation>
    <scope>NUCLEOTIDE SEQUENCE [LARGE SCALE GENOMIC DNA]</scope>
    <source>
        <tissue evidence="2">Leaves</tissue>
    </source>
</reference>
<evidence type="ECO:0000313" key="3">
    <source>
        <dbReference type="Proteomes" id="UP001341840"/>
    </source>
</evidence>
<name>A0ABU6X8X2_9FABA</name>